<dbReference type="AlphaFoldDB" id="A0A8B7UQI4"/>
<name>A0A8B7UQI4_CASCN</name>
<feature type="region of interest" description="Disordered" evidence="1">
    <location>
        <begin position="1"/>
        <end position="34"/>
    </location>
</feature>
<reference evidence="2" key="1">
    <citation type="submission" date="2025-08" db="UniProtKB">
        <authorList>
            <consortium name="RefSeq"/>
        </authorList>
    </citation>
    <scope>IDENTIFICATION</scope>
    <source>
        <tissue evidence="2">Leukocyte</tissue>
    </source>
</reference>
<feature type="compositionally biased region" description="Low complexity" evidence="1">
    <location>
        <begin position="185"/>
        <end position="198"/>
    </location>
</feature>
<dbReference type="KEGG" id="ccan:109687868"/>
<feature type="region of interest" description="Disordered" evidence="1">
    <location>
        <begin position="99"/>
        <end position="301"/>
    </location>
</feature>
<feature type="compositionally biased region" description="Gly residues" evidence="1">
    <location>
        <begin position="338"/>
        <end position="349"/>
    </location>
</feature>
<dbReference type="OrthoDB" id="10690539at2759"/>
<organism evidence="2">
    <name type="scientific">Castor canadensis</name>
    <name type="common">American beaver</name>
    <dbReference type="NCBI Taxonomy" id="51338"/>
    <lineage>
        <taxon>Eukaryota</taxon>
        <taxon>Metazoa</taxon>
        <taxon>Chordata</taxon>
        <taxon>Craniata</taxon>
        <taxon>Vertebrata</taxon>
        <taxon>Euteleostomi</taxon>
        <taxon>Mammalia</taxon>
        <taxon>Eutheria</taxon>
        <taxon>Euarchontoglires</taxon>
        <taxon>Glires</taxon>
        <taxon>Rodentia</taxon>
        <taxon>Castorimorpha</taxon>
        <taxon>Castoridae</taxon>
        <taxon>Castor</taxon>
    </lineage>
</organism>
<evidence type="ECO:0000313" key="2">
    <source>
        <dbReference type="RefSeq" id="XP_020021557.1"/>
    </source>
</evidence>
<feature type="compositionally biased region" description="Pro residues" evidence="1">
    <location>
        <begin position="170"/>
        <end position="184"/>
    </location>
</feature>
<sequence length="392" mass="40277">MHALDRRPLRSPGSDDPSQLRDCSPGLGSHRDRFPLLQLPRAGYKDLRGFECKQSGGAGSVAKPGLRTPPVGPEPQRGKVVVGGWGCLRPRQSPYYIPSLQLPLAPPAGDDGSAEQGSRAPDRGLAFRASPPPQRGMGGRGAAGVGDLEQFGSLARIPAARRTARGSPTPLSPTLPEGPAPPAPEAAGAARPAPEHPGGSLGAQEGSRGDSCRRRRPSLSPSLCLARAAAHVEQGDKAAAPRPRSCPAQARPHSPLPRSSNPWAPPSPSAPTAVCPLPPRRARSRAPASPPPLPLCQRPSVPVRLRTPGFRLRAPPGAGSFSAAAAALRPLPPDVRRGGGVRVEAGGGTRRPARGTGTGTEGGRAATGHDPRGPPSLRRVSETPAPPGALSP</sequence>
<feature type="region of interest" description="Disordered" evidence="1">
    <location>
        <begin position="331"/>
        <end position="392"/>
    </location>
</feature>
<protein>
    <submittedName>
        <fullName evidence="2">Uncharacterized protein LOC109687868</fullName>
    </submittedName>
</protein>
<dbReference type="RefSeq" id="XP_020021557.1">
    <property type="nucleotide sequence ID" value="XM_020165968.1"/>
</dbReference>
<feature type="region of interest" description="Disordered" evidence="1">
    <location>
        <begin position="50"/>
        <end position="78"/>
    </location>
</feature>
<feature type="compositionally biased region" description="Low complexity" evidence="1">
    <location>
        <begin position="218"/>
        <end position="229"/>
    </location>
</feature>
<proteinExistence type="predicted"/>
<accession>A0A8B7UQI4</accession>
<evidence type="ECO:0000256" key="1">
    <source>
        <dbReference type="SAM" id="MobiDB-lite"/>
    </source>
</evidence>
<gene>
    <name evidence="2" type="primary">LOC109687868</name>
</gene>